<comment type="caution">
    <text evidence="2">The sequence shown here is derived from an EMBL/GenBank/DDBJ whole genome shotgun (WGS) entry which is preliminary data.</text>
</comment>
<feature type="transmembrane region" description="Helical" evidence="1">
    <location>
        <begin position="85"/>
        <end position="104"/>
    </location>
</feature>
<organism evidence="2 3">
    <name type="scientific">Actinocorallia herbida</name>
    <dbReference type="NCBI Taxonomy" id="58109"/>
    <lineage>
        <taxon>Bacteria</taxon>
        <taxon>Bacillati</taxon>
        <taxon>Actinomycetota</taxon>
        <taxon>Actinomycetes</taxon>
        <taxon>Streptosporangiales</taxon>
        <taxon>Thermomonosporaceae</taxon>
        <taxon>Actinocorallia</taxon>
    </lineage>
</organism>
<evidence type="ECO:0000313" key="3">
    <source>
        <dbReference type="Proteomes" id="UP000272400"/>
    </source>
</evidence>
<evidence type="ECO:0000256" key="1">
    <source>
        <dbReference type="SAM" id="Phobius"/>
    </source>
</evidence>
<keyword evidence="3" id="KW-1185">Reference proteome</keyword>
<dbReference type="Proteomes" id="UP000272400">
    <property type="component" value="Unassembled WGS sequence"/>
</dbReference>
<protein>
    <submittedName>
        <fullName evidence="2">Uncharacterized protein</fullName>
    </submittedName>
</protein>
<keyword evidence="1" id="KW-1133">Transmembrane helix</keyword>
<feature type="transmembrane region" description="Helical" evidence="1">
    <location>
        <begin position="51"/>
        <end position="73"/>
    </location>
</feature>
<keyword evidence="1" id="KW-0812">Transmembrane</keyword>
<evidence type="ECO:0000313" key="2">
    <source>
        <dbReference type="EMBL" id="ROO83036.1"/>
    </source>
</evidence>
<keyword evidence="1" id="KW-0472">Membrane</keyword>
<dbReference type="EMBL" id="RJKE01000001">
    <property type="protein sequence ID" value="ROO83036.1"/>
    <property type="molecule type" value="Genomic_DNA"/>
</dbReference>
<reference evidence="2 3" key="1">
    <citation type="submission" date="2018-11" db="EMBL/GenBank/DDBJ databases">
        <title>Sequencing the genomes of 1000 actinobacteria strains.</title>
        <authorList>
            <person name="Klenk H.-P."/>
        </authorList>
    </citation>
    <scope>NUCLEOTIDE SEQUENCE [LARGE SCALE GENOMIC DNA]</scope>
    <source>
        <strain evidence="2 3">DSM 44254</strain>
    </source>
</reference>
<proteinExistence type="predicted"/>
<gene>
    <name evidence="2" type="ORF">EDD29_0524</name>
</gene>
<name>A0A3N1CNY8_9ACTN</name>
<dbReference type="AlphaFoldDB" id="A0A3N1CNY8"/>
<sequence length="198" mass="21242">MHPSSVPRQVPAVRTPESWIRRAWRLRPPGAASGTVTIAVLAYADATMWDLGAVLLGAALSVVAFVCWVGGLASSKPRILPDDRFIAAALVPLLAFYVLGVALLTDWPTRAATFVSRPFLDRVADTAPSDGPALAGLFYVRSTGSEDGFVWLDTGTIDLDLCDLVRLPPGTDPEDVELTSPPTDYTHLTGPWYSACTF</sequence>
<accession>A0A3N1CNY8</accession>